<dbReference type="InterPro" id="IPR008250">
    <property type="entry name" value="ATPase_P-typ_transduc_dom_A_sf"/>
</dbReference>
<name>E1YG19_9BACT</name>
<keyword evidence="7 16" id="KW-0479">Metal-binding</keyword>
<dbReference type="InterPro" id="IPR018303">
    <property type="entry name" value="ATPase_P-typ_P_site"/>
</dbReference>
<feature type="transmembrane region" description="Helical" evidence="16">
    <location>
        <begin position="609"/>
        <end position="632"/>
    </location>
</feature>
<comment type="catalytic activity">
    <reaction evidence="16">
        <text>K(+)(out) + ATP + H2O = K(+)(in) + ADP + phosphate + H(+)</text>
        <dbReference type="Rhea" id="RHEA:16777"/>
        <dbReference type="ChEBI" id="CHEBI:15377"/>
        <dbReference type="ChEBI" id="CHEBI:15378"/>
        <dbReference type="ChEBI" id="CHEBI:29103"/>
        <dbReference type="ChEBI" id="CHEBI:30616"/>
        <dbReference type="ChEBI" id="CHEBI:43474"/>
        <dbReference type="ChEBI" id="CHEBI:456216"/>
        <dbReference type="EC" id="7.2.2.6"/>
    </reaction>
</comment>
<dbReference type="Gene3D" id="3.40.50.1000">
    <property type="entry name" value="HAD superfamily/HAD-like"/>
    <property type="match status" value="1"/>
</dbReference>
<keyword evidence="2 16" id="KW-0813">Transport</keyword>
<dbReference type="FunFam" id="2.70.150.10:FF:000033">
    <property type="entry name" value="Potassium-transporting ATPase ATP-binding subunit"/>
    <property type="match status" value="1"/>
</dbReference>
<dbReference type="HAMAP" id="MF_00285">
    <property type="entry name" value="KdpB"/>
    <property type="match status" value="1"/>
</dbReference>
<evidence type="ECO:0000256" key="8">
    <source>
        <dbReference type="ARBA" id="ARBA00022741"/>
    </source>
</evidence>
<proteinExistence type="inferred from homology"/>
<comment type="similarity">
    <text evidence="16">Belongs to the cation transport ATPase (P-type) (TC 3.A.3) family. Type IA subfamily.</text>
</comment>
<keyword evidence="3 16" id="KW-1003">Cell membrane</keyword>
<gene>
    <name evidence="16" type="primary">kdpB</name>
    <name evidence="18" type="ORF">N47_J04940</name>
</gene>
<feature type="binding site" evidence="16">
    <location>
        <position position="366"/>
    </location>
    <ligand>
        <name>ATP</name>
        <dbReference type="ChEBI" id="CHEBI:30616"/>
    </ligand>
</feature>
<evidence type="ECO:0000256" key="11">
    <source>
        <dbReference type="ARBA" id="ARBA00022958"/>
    </source>
</evidence>
<keyword evidence="8 16" id="KW-0547">Nucleotide-binding</keyword>
<feature type="binding site" evidence="16">
    <location>
        <begin position="398"/>
        <end position="405"/>
    </location>
    <ligand>
        <name>ATP</name>
        <dbReference type="ChEBI" id="CHEBI:30616"/>
    </ligand>
</feature>
<dbReference type="PRINTS" id="PR00119">
    <property type="entry name" value="CATATPASE"/>
</dbReference>
<evidence type="ECO:0000256" key="3">
    <source>
        <dbReference type="ARBA" id="ARBA00022475"/>
    </source>
</evidence>
<dbReference type="Pfam" id="PF00702">
    <property type="entry name" value="Hydrolase"/>
    <property type="match status" value="1"/>
</dbReference>
<keyword evidence="6 16" id="KW-0812">Transmembrane</keyword>
<dbReference type="PANTHER" id="PTHR43743">
    <property type="entry name" value="POTASSIUM-TRANSPORTING ATPASE ATP-BINDING SUBUNIT"/>
    <property type="match status" value="1"/>
</dbReference>
<dbReference type="GO" id="GO:0005886">
    <property type="term" value="C:plasma membrane"/>
    <property type="evidence" value="ECO:0007669"/>
    <property type="project" value="UniProtKB-SubCell"/>
</dbReference>
<dbReference type="NCBIfam" id="TIGR01494">
    <property type="entry name" value="ATPase_P-type"/>
    <property type="match status" value="2"/>
</dbReference>
<dbReference type="SFLD" id="SFLDF00027">
    <property type="entry name" value="p-type_atpase"/>
    <property type="match status" value="1"/>
</dbReference>
<dbReference type="Gene3D" id="3.40.1110.10">
    <property type="entry name" value="Calcium-transporting ATPase, cytoplasmic domain N"/>
    <property type="match status" value="1"/>
</dbReference>
<dbReference type="EC" id="7.2.2.6" evidence="16"/>
<dbReference type="NCBIfam" id="TIGR01497">
    <property type="entry name" value="kdpB"/>
    <property type="match status" value="1"/>
</dbReference>
<dbReference type="InterPro" id="IPR001757">
    <property type="entry name" value="P_typ_ATPase"/>
</dbReference>
<dbReference type="GO" id="GO:0008556">
    <property type="term" value="F:P-type potassium transmembrane transporter activity"/>
    <property type="evidence" value="ECO:0007669"/>
    <property type="project" value="UniProtKB-UniRule"/>
</dbReference>
<feature type="transmembrane region" description="Helical" evidence="16">
    <location>
        <begin position="241"/>
        <end position="265"/>
    </location>
</feature>
<dbReference type="Gene3D" id="2.70.150.10">
    <property type="entry name" value="Calcium-transporting ATPase, cytoplasmic transduction domain A"/>
    <property type="match status" value="1"/>
</dbReference>
<evidence type="ECO:0000256" key="1">
    <source>
        <dbReference type="ARBA" id="ARBA00004370"/>
    </source>
</evidence>
<keyword evidence="5 16" id="KW-0597">Phosphoprotein</keyword>
<dbReference type="PROSITE" id="PS01229">
    <property type="entry name" value="COF_2"/>
    <property type="match status" value="1"/>
</dbReference>
<evidence type="ECO:0000259" key="17">
    <source>
        <dbReference type="Pfam" id="PF00122"/>
    </source>
</evidence>
<feature type="transmembrane region" description="Helical" evidence="16">
    <location>
        <begin position="676"/>
        <end position="694"/>
    </location>
</feature>
<feature type="transmembrane region" description="Helical" evidence="16">
    <location>
        <begin position="638"/>
        <end position="656"/>
    </location>
</feature>
<dbReference type="AlphaFoldDB" id="E1YG19"/>
<feature type="active site" description="4-aspartylphosphate intermediate" evidence="16">
    <location>
        <position position="329"/>
    </location>
</feature>
<comment type="function">
    <text evidence="16">Part of the high-affinity ATP-driven potassium transport (or Kdp) system, which catalyzes the hydrolysis of ATP coupled with the electrogenic transport of potassium into the cytoplasm. This subunit is responsible for energy coupling to the transport system and for the release of the potassium ions to the cytoplasm.</text>
</comment>
<dbReference type="InterPro" id="IPR036412">
    <property type="entry name" value="HAD-like_sf"/>
</dbReference>
<dbReference type="GO" id="GO:0005524">
    <property type="term" value="F:ATP binding"/>
    <property type="evidence" value="ECO:0007669"/>
    <property type="project" value="UniProtKB-UniRule"/>
</dbReference>
<feature type="transmembrane region" description="Helical" evidence="16">
    <location>
        <begin position="61"/>
        <end position="82"/>
    </location>
</feature>
<protein>
    <recommendedName>
        <fullName evidence="16">Potassium-transporting ATPase ATP-binding subunit</fullName>
        <ecNumber evidence="16">7.2.2.6</ecNumber>
    </recommendedName>
    <alternativeName>
        <fullName evidence="16">ATP phosphohydrolase [potassium-transporting] B chain</fullName>
    </alternativeName>
    <alternativeName>
        <fullName evidence="16">Potassium-binding and translocating subunit B</fullName>
    </alternativeName>
    <alternativeName>
        <fullName evidence="16">Potassium-translocating ATPase B chain</fullName>
    </alternativeName>
</protein>
<keyword evidence="12 16" id="KW-1278">Translocase</keyword>
<comment type="subunit">
    <text evidence="16">The system is composed of three essential subunits: KdpA, KdpB and KdpC.</text>
</comment>
<evidence type="ECO:0000256" key="10">
    <source>
        <dbReference type="ARBA" id="ARBA00022842"/>
    </source>
</evidence>
<dbReference type="InterPro" id="IPR023299">
    <property type="entry name" value="ATPase_P-typ_cyto_dom_N"/>
</dbReference>
<dbReference type="PROSITE" id="PS00154">
    <property type="entry name" value="ATPASE_E1_E2"/>
    <property type="match status" value="1"/>
</dbReference>
<feature type="binding site" evidence="16">
    <location>
        <position position="540"/>
    </location>
    <ligand>
        <name>Mg(2+)</name>
        <dbReference type="ChEBI" id="CHEBI:18420"/>
    </ligand>
</feature>
<evidence type="ECO:0000256" key="13">
    <source>
        <dbReference type="ARBA" id="ARBA00022989"/>
    </source>
</evidence>
<dbReference type="SUPFAM" id="SSF81660">
    <property type="entry name" value="Metal cation-transporting ATPase, ATP-binding domain N"/>
    <property type="match status" value="1"/>
</dbReference>
<dbReference type="InterPro" id="IPR059000">
    <property type="entry name" value="ATPase_P-type_domA"/>
</dbReference>
<dbReference type="EMBL" id="FR695872">
    <property type="protein sequence ID" value="CBX29513.1"/>
    <property type="molecule type" value="Genomic_DNA"/>
</dbReference>
<dbReference type="SFLD" id="SFLDG00002">
    <property type="entry name" value="C1.7:_P-type_atpase_like"/>
    <property type="match status" value="1"/>
</dbReference>
<keyword evidence="4 16" id="KW-0633">Potassium transport</keyword>
<dbReference type="SFLD" id="SFLDS00003">
    <property type="entry name" value="Haloacid_Dehalogenase"/>
    <property type="match status" value="1"/>
</dbReference>
<evidence type="ECO:0000256" key="6">
    <source>
        <dbReference type="ARBA" id="ARBA00022692"/>
    </source>
</evidence>
<organism evidence="18">
    <name type="scientific">uncultured Desulfobacterium sp</name>
    <dbReference type="NCBI Taxonomy" id="201089"/>
    <lineage>
        <taxon>Bacteria</taxon>
        <taxon>Pseudomonadati</taxon>
        <taxon>Thermodesulfobacteriota</taxon>
        <taxon>Desulfobacteria</taxon>
        <taxon>Desulfobacterales</taxon>
        <taxon>Desulfobacteriaceae</taxon>
        <taxon>Desulfobacterium</taxon>
        <taxon>environmental samples</taxon>
    </lineage>
</organism>
<dbReference type="SUPFAM" id="SSF81665">
    <property type="entry name" value="Calcium ATPase, transmembrane domain M"/>
    <property type="match status" value="1"/>
</dbReference>
<dbReference type="SUPFAM" id="SSF81653">
    <property type="entry name" value="Calcium ATPase, transduction domain A"/>
    <property type="match status" value="1"/>
</dbReference>
<dbReference type="SUPFAM" id="SSF56784">
    <property type="entry name" value="HAD-like"/>
    <property type="match status" value="1"/>
</dbReference>
<dbReference type="InterPro" id="IPR023214">
    <property type="entry name" value="HAD_sf"/>
</dbReference>
<dbReference type="InterPro" id="IPR006391">
    <property type="entry name" value="P-type_ATPase_bsu_IA"/>
</dbReference>
<feature type="domain" description="P-type ATPase A" evidence="17">
    <location>
        <begin position="129"/>
        <end position="230"/>
    </location>
</feature>
<sequence>MECNDRDRGAYIIMETINKTVEAKLARRKARGTSLFDRHLMRIAAKQAVVMLKPWVMARNPVMFVTEVGAIMTTLVLFLDLFGQSGSIGYTLSVTFILWLTVLFANFAEALAEARGKAQANTLKQTRSRTMARRVSGDAIEEISSDELRKGDVVLVSAGETIPSDGEVTEGAASVDESAITGESAPVVREAGGDRSGVTGGTRVLSDQIKIRITAGAGESFLDRMIALVEGAVRQKTPNELALTVTLAGLTLAFLMVTGALWPIGRYFGVDLPIPTLIALLVCLIPTTIGALLAAIGLAGMDRALSANVLAKSGKAVELAGDIDTLLLDKTGTITMGDRQATEYHPLQGVTKEQIAEAAMCASFGDRTPEGKSIVALGEDILGDKAPLENRDSTIIEFSAQTRLSGLDLPDGRSYRKGTTDAIQAYVREQGGSLPENLPQLVDQVARQGKTPIVVAEAKSILGVIALSDVLKPAIRDRFDRLRAMGLRVVMVTGDNPLTAAAIAREAGVDDYIAEAKPEDKLEYIRREQRAGRLIAMMGDGTNDAPALAQADIGIAMNSGTQAAKEAGNMVDLDSDPTKLIEVIEIGKQLLMTRGSLTTFSIANDVAKYFAIIPAMFMLAIPQLAALNIMGLATPQSAILSALIFNAIIIPLLIPIAIKGVKYRPMGAGSILRRNLFVYGLGGVITPFVGIKLIDMALSITGIL</sequence>
<keyword evidence="10 16" id="KW-0460">Magnesium</keyword>
<evidence type="ECO:0000256" key="15">
    <source>
        <dbReference type="ARBA" id="ARBA00023136"/>
    </source>
</evidence>
<evidence type="ECO:0000256" key="12">
    <source>
        <dbReference type="ARBA" id="ARBA00022967"/>
    </source>
</evidence>
<keyword evidence="9 16" id="KW-0067">ATP-binding</keyword>
<dbReference type="InterPro" id="IPR023298">
    <property type="entry name" value="ATPase_P-typ_TM_dom_sf"/>
</dbReference>
<dbReference type="PANTHER" id="PTHR43743:SF1">
    <property type="entry name" value="POTASSIUM-TRANSPORTING ATPASE ATP-BINDING SUBUNIT"/>
    <property type="match status" value="1"/>
</dbReference>
<keyword evidence="15 16" id="KW-0472">Membrane</keyword>
<feature type="transmembrane region" description="Helical" evidence="16">
    <location>
        <begin position="88"/>
        <end position="108"/>
    </location>
</feature>
<evidence type="ECO:0000256" key="4">
    <source>
        <dbReference type="ARBA" id="ARBA00022538"/>
    </source>
</evidence>
<comment type="subcellular location">
    <subcellularLocation>
        <location evidence="16">Cell membrane</location>
        <topology evidence="16">Multi-pass membrane protein</topology>
    </subcellularLocation>
    <subcellularLocation>
        <location evidence="1">Membrane</location>
    </subcellularLocation>
</comment>
<reference evidence="18" key="1">
    <citation type="journal article" date="2011" name="Environ. Microbiol.">
        <title>Genomic insights into the metabolic potential of the polycyclic aromatic hydrocarbon degrading sulfate-reducing Deltaproteobacterium N47.</title>
        <authorList>
            <person name="Bergmann F."/>
            <person name="Selesi D."/>
            <person name="Weinmaier T."/>
            <person name="Tischler P."/>
            <person name="Rattei T."/>
            <person name="Meckenstock R.U."/>
        </authorList>
    </citation>
    <scope>NUCLEOTIDE SEQUENCE</scope>
</reference>
<dbReference type="CDD" id="cd02078">
    <property type="entry name" value="P-type_ATPase_K"/>
    <property type="match status" value="1"/>
</dbReference>
<feature type="binding site" evidence="16">
    <location>
        <position position="544"/>
    </location>
    <ligand>
        <name>Mg(2+)</name>
        <dbReference type="ChEBI" id="CHEBI:18420"/>
    </ligand>
</feature>
<keyword evidence="11 16" id="KW-0630">Potassium</keyword>
<dbReference type="GO" id="GO:0000287">
    <property type="term" value="F:magnesium ion binding"/>
    <property type="evidence" value="ECO:0007669"/>
    <property type="project" value="UniProtKB-UniRule"/>
</dbReference>
<evidence type="ECO:0000313" key="18">
    <source>
        <dbReference type="EMBL" id="CBX29513.1"/>
    </source>
</evidence>
<dbReference type="GO" id="GO:0016887">
    <property type="term" value="F:ATP hydrolysis activity"/>
    <property type="evidence" value="ECO:0007669"/>
    <property type="project" value="InterPro"/>
</dbReference>
<keyword evidence="13 16" id="KW-1133">Transmembrane helix</keyword>
<dbReference type="Pfam" id="PF00122">
    <property type="entry name" value="E1-E2_ATPase"/>
    <property type="match status" value="1"/>
</dbReference>
<feature type="transmembrane region" description="Helical" evidence="16">
    <location>
        <begin position="277"/>
        <end position="299"/>
    </location>
</feature>
<evidence type="ECO:0000256" key="16">
    <source>
        <dbReference type="HAMAP-Rule" id="MF_00285"/>
    </source>
</evidence>
<evidence type="ECO:0000256" key="14">
    <source>
        <dbReference type="ARBA" id="ARBA00023065"/>
    </source>
</evidence>
<evidence type="ECO:0000256" key="9">
    <source>
        <dbReference type="ARBA" id="ARBA00022840"/>
    </source>
</evidence>
<accession>E1YG19</accession>
<evidence type="ECO:0000256" key="7">
    <source>
        <dbReference type="ARBA" id="ARBA00022723"/>
    </source>
</evidence>
<feature type="binding site" evidence="16">
    <location>
        <position position="370"/>
    </location>
    <ligand>
        <name>ATP</name>
        <dbReference type="ChEBI" id="CHEBI:30616"/>
    </ligand>
</feature>
<keyword evidence="14 16" id="KW-0406">Ion transport</keyword>
<evidence type="ECO:0000256" key="5">
    <source>
        <dbReference type="ARBA" id="ARBA00022553"/>
    </source>
</evidence>
<feature type="binding site" evidence="16">
    <location>
        <position position="417"/>
    </location>
    <ligand>
        <name>ATP</name>
        <dbReference type="ChEBI" id="CHEBI:30616"/>
    </ligand>
</feature>
<dbReference type="InterPro" id="IPR044492">
    <property type="entry name" value="P_typ_ATPase_HD_dom"/>
</dbReference>
<evidence type="ECO:0000256" key="2">
    <source>
        <dbReference type="ARBA" id="ARBA00022448"/>
    </source>
</evidence>